<dbReference type="EMBL" id="MFDO01000005">
    <property type="protein sequence ID" value="OGE65810.1"/>
    <property type="molecule type" value="Genomic_DNA"/>
</dbReference>
<dbReference type="AlphaFoldDB" id="A0A1F5MKI5"/>
<evidence type="ECO:0000313" key="2">
    <source>
        <dbReference type="EMBL" id="OGE65810.1"/>
    </source>
</evidence>
<proteinExistence type="predicted"/>
<dbReference type="InterPro" id="IPR023346">
    <property type="entry name" value="Lysozyme-like_dom_sf"/>
</dbReference>
<keyword evidence="1" id="KW-0472">Membrane</keyword>
<dbReference type="Proteomes" id="UP000178017">
    <property type="component" value="Unassembled WGS sequence"/>
</dbReference>
<evidence type="ECO:0000256" key="1">
    <source>
        <dbReference type="SAM" id="Phobius"/>
    </source>
</evidence>
<evidence type="ECO:0000313" key="3">
    <source>
        <dbReference type="Proteomes" id="UP000178017"/>
    </source>
</evidence>
<feature type="transmembrane region" description="Helical" evidence="1">
    <location>
        <begin position="223"/>
        <end position="240"/>
    </location>
</feature>
<evidence type="ECO:0008006" key="4">
    <source>
        <dbReference type="Google" id="ProtNLM"/>
    </source>
</evidence>
<dbReference type="SUPFAM" id="SSF53955">
    <property type="entry name" value="Lysozyme-like"/>
    <property type="match status" value="1"/>
</dbReference>
<protein>
    <recommendedName>
        <fullName evidence="4">Transglycosylase SLT domain-containing protein</fullName>
    </recommendedName>
</protein>
<dbReference type="Gene3D" id="1.10.530.10">
    <property type="match status" value="1"/>
</dbReference>
<keyword evidence="1" id="KW-0812">Transmembrane</keyword>
<sequence length="663" mass="72988">MAAPTASFLQDTQKLVQVYNKYPRFRNVFLALLNSNRPILYRGRPLKSYVFLINSLSPNLSGIYKRSYKNITGSFGKDNDFFIKYYRSPNEFNKLDDQIKKGGYLGHLSEPDRINLERIESIKNRKTKTEQYERWAPPQISSPQISSPTKDATSFLKIQSRRLLTNVVNSERISNTVGVVGNTLLGTAGKIAGGGLNVGGAASQLALLTPYGRAIAVASKLKYIIIGIVVLLLIAFLPGGQDLFTTTPLLYDFLDQTPSSKTPPSSPTGTGQEIAQCKFYRAGDGINSEKIYKSPLLLSYFNEASGLSGIPAVLLAAFVRVESPSTLDKIDPDLNNSCPESETGALGIMQIQPAGTTGHDSEAVNNGAKYIGKTVDTLTKEDYCDARKNILIGTGFIIHKMGYLGYKFNEKWNPEWTSNKAALGALAESYYGCPNYGGANPLKCEGPYLYGDDLWTSIQSCKITTPAPQPVALPEGDLKIAIKQQFGIDFQGKNFKENHLRWAWEILSLTKQKTAKFFELLGPNVIASTHSAVSERTGRTIFFSTLPNGFLTSGTEQQFKVLLIHELAHIIRGDPGSSQAENYDKLMLDAIDVDNNSYLTKYSDKTCFGGSQVDEDFSETVTYFINSGVPEQDLGCGIRSSSNPIYEGSYPGHAEFVRKLFTK</sequence>
<reference evidence="2 3" key="1">
    <citation type="journal article" date="2016" name="Nat. Commun.">
        <title>Thousands of microbial genomes shed light on interconnected biogeochemical processes in an aquifer system.</title>
        <authorList>
            <person name="Anantharaman K."/>
            <person name="Brown C.T."/>
            <person name="Hug L.A."/>
            <person name="Sharon I."/>
            <person name="Castelle C.J."/>
            <person name="Probst A.J."/>
            <person name="Thomas B.C."/>
            <person name="Singh A."/>
            <person name="Wilkins M.J."/>
            <person name="Karaoz U."/>
            <person name="Brodie E.L."/>
            <person name="Williams K.H."/>
            <person name="Hubbard S.S."/>
            <person name="Banfield J.F."/>
        </authorList>
    </citation>
    <scope>NUCLEOTIDE SEQUENCE [LARGE SCALE GENOMIC DNA]</scope>
</reference>
<gene>
    <name evidence="2" type="ORF">A3B49_03360</name>
</gene>
<accession>A0A1F5MKI5</accession>
<comment type="caution">
    <text evidence="2">The sequence shown here is derived from an EMBL/GenBank/DDBJ whole genome shotgun (WGS) entry which is preliminary data.</text>
</comment>
<organism evidence="2 3">
    <name type="scientific">Candidatus Daviesbacteria bacterium RIFCSPLOWO2_01_FULL_40_24</name>
    <dbReference type="NCBI Taxonomy" id="1797787"/>
    <lineage>
        <taxon>Bacteria</taxon>
        <taxon>Candidatus Daviesiibacteriota</taxon>
    </lineage>
</organism>
<name>A0A1F5MKI5_9BACT</name>
<keyword evidence="1" id="KW-1133">Transmembrane helix</keyword>